<dbReference type="Proteomes" id="UP000265520">
    <property type="component" value="Unassembled WGS sequence"/>
</dbReference>
<name>A0A392NE67_9FABA</name>
<reference evidence="4 5" key="1">
    <citation type="journal article" date="2018" name="Front. Plant Sci.">
        <title>Red Clover (Trifolium pratense) and Zigzag Clover (T. medium) - A Picture of Genomic Similarities and Differences.</title>
        <authorList>
            <person name="Dluhosova J."/>
            <person name="Istvanek J."/>
            <person name="Nedelnik J."/>
            <person name="Repkova J."/>
        </authorList>
    </citation>
    <scope>NUCLEOTIDE SEQUENCE [LARGE SCALE GENOMIC DNA]</scope>
    <source>
        <strain evidence="5">cv. 10/8</strain>
        <tissue evidence="4">Leaf</tissue>
    </source>
</reference>
<evidence type="ECO:0000256" key="2">
    <source>
        <dbReference type="SAM" id="MobiDB-lite"/>
    </source>
</evidence>
<organism evidence="4 5">
    <name type="scientific">Trifolium medium</name>
    <dbReference type="NCBI Taxonomy" id="97028"/>
    <lineage>
        <taxon>Eukaryota</taxon>
        <taxon>Viridiplantae</taxon>
        <taxon>Streptophyta</taxon>
        <taxon>Embryophyta</taxon>
        <taxon>Tracheophyta</taxon>
        <taxon>Spermatophyta</taxon>
        <taxon>Magnoliopsida</taxon>
        <taxon>eudicotyledons</taxon>
        <taxon>Gunneridae</taxon>
        <taxon>Pentapetalae</taxon>
        <taxon>rosids</taxon>
        <taxon>fabids</taxon>
        <taxon>Fabales</taxon>
        <taxon>Fabaceae</taxon>
        <taxon>Papilionoideae</taxon>
        <taxon>50 kb inversion clade</taxon>
        <taxon>NPAAA clade</taxon>
        <taxon>Hologalegina</taxon>
        <taxon>IRL clade</taxon>
        <taxon>Trifolieae</taxon>
        <taxon>Trifolium</taxon>
    </lineage>
</organism>
<keyword evidence="5" id="KW-1185">Reference proteome</keyword>
<proteinExistence type="predicted"/>
<dbReference type="SUPFAM" id="SSF54928">
    <property type="entry name" value="RNA-binding domain, RBD"/>
    <property type="match status" value="1"/>
</dbReference>
<comment type="caution">
    <text evidence="4">The sequence shown here is derived from an EMBL/GenBank/DDBJ whole genome shotgun (WGS) entry which is preliminary data.</text>
</comment>
<dbReference type="Gene3D" id="3.30.70.330">
    <property type="match status" value="1"/>
</dbReference>
<feature type="region of interest" description="Disordered" evidence="2">
    <location>
        <begin position="1"/>
        <end position="22"/>
    </location>
</feature>
<accession>A0A392NE67</accession>
<dbReference type="EMBL" id="LXQA010036052">
    <property type="protein sequence ID" value="MCH97841.1"/>
    <property type="molecule type" value="Genomic_DNA"/>
</dbReference>
<dbReference type="CDD" id="cd00590">
    <property type="entry name" value="RRM_SF"/>
    <property type="match status" value="1"/>
</dbReference>
<dbReference type="AlphaFoldDB" id="A0A392NE67"/>
<evidence type="ECO:0000259" key="3">
    <source>
        <dbReference type="PROSITE" id="PS50102"/>
    </source>
</evidence>
<dbReference type="GO" id="GO:0003723">
    <property type="term" value="F:RNA binding"/>
    <property type="evidence" value="ECO:0007669"/>
    <property type="project" value="UniProtKB-UniRule"/>
</dbReference>
<evidence type="ECO:0000313" key="4">
    <source>
        <dbReference type="EMBL" id="MCH97841.1"/>
    </source>
</evidence>
<dbReference type="PROSITE" id="PS50102">
    <property type="entry name" value="RRM"/>
    <property type="match status" value="1"/>
</dbReference>
<keyword evidence="1" id="KW-0694">RNA-binding</keyword>
<dbReference type="InterPro" id="IPR012677">
    <property type="entry name" value="Nucleotide-bd_a/b_plait_sf"/>
</dbReference>
<feature type="non-terminal residue" evidence="4">
    <location>
        <position position="133"/>
    </location>
</feature>
<evidence type="ECO:0000256" key="1">
    <source>
        <dbReference type="PROSITE-ProRule" id="PRU00176"/>
    </source>
</evidence>
<protein>
    <recommendedName>
        <fullName evidence="3">RRM domain-containing protein</fullName>
    </recommendedName>
</protein>
<dbReference type="InterPro" id="IPR000504">
    <property type="entry name" value="RRM_dom"/>
</dbReference>
<dbReference type="InterPro" id="IPR035979">
    <property type="entry name" value="RBD_domain_sf"/>
</dbReference>
<evidence type="ECO:0000313" key="5">
    <source>
        <dbReference type="Proteomes" id="UP000265520"/>
    </source>
</evidence>
<feature type="compositionally biased region" description="Basic residues" evidence="2">
    <location>
        <begin position="12"/>
        <end position="22"/>
    </location>
</feature>
<feature type="domain" description="RRM" evidence="3">
    <location>
        <begin position="44"/>
        <end position="121"/>
    </location>
</feature>
<sequence length="133" mass="15685">MGDDADQGWQRARGRHRYGRGKNHTRMDIATDKYYNKETIGNLTTYFITDFPDNYGAKALFNVFHHYGDIKEVVIPVKKDKGGRRFGFARFDRVVDPRQFEHELDTILFGRDKISVNLSRFQRPAEIKRNDRD</sequence>
<dbReference type="Pfam" id="PF00076">
    <property type="entry name" value="RRM_1"/>
    <property type="match status" value="1"/>
</dbReference>